<feature type="domain" description="Carbohydrate kinase FGGY C-terminal" evidence="7">
    <location>
        <begin position="340"/>
        <end position="522"/>
    </location>
</feature>
<reference evidence="8" key="1">
    <citation type="submission" date="2023-03" db="EMBL/GenBank/DDBJ databases">
        <title>Mating type loci evolution in Malassezia.</title>
        <authorList>
            <person name="Coelho M.A."/>
        </authorList>
    </citation>
    <scope>NUCLEOTIDE SEQUENCE</scope>
    <source>
        <strain evidence="8">CBS 11721</strain>
    </source>
</reference>
<evidence type="ECO:0000256" key="2">
    <source>
        <dbReference type="ARBA" id="ARBA00022629"/>
    </source>
</evidence>
<keyword evidence="4 6" id="KW-0418">Kinase</keyword>
<dbReference type="InterPro" id="IPR042024">
    <property type="entry name" value="D-XK_euk"/>
</dbReference>
<keyword evidence="2 6" id="KW-0859">Xylose metabolism</keyword>
<dbReference type="GO" id="GO:0005997">
    <property type="term" value="P:xylulose metabolic process"/>
    <property type="evidence" value="ECO:0007669"/>
    <property type="project" value="TreeGrafter"/>
</dbReference>
<evidence type="ECO:0000256" key="4">
    <source>
        <dbReference type="ARBA" id="ARBA00022777"/>
    </source>
</evidence>
<sequence length="611" mass="65430">MSAPLFLGLDLSTQALKASLLDEHLAGIDELGVRFDTDLPSYHTTGGVLPSDSELLRGVPDAVGAPVRMYVAAFDLLWERAAARGWEMHRIAAISAAGMQHASVYLAKKALDVLASPDDAAPLGAQLDDAAFSRAIVPNWQDASTRAECAQLTRLAEITCAATAKSVHGRASDVPALSRITGSTAQTRFTAAQIMRFRRDEPDAYANTARIALVSNFVASLLCAGSSVGVAPLDESDACGMNLLDMADGKVQWNESLLALVAGACDAEGRAACDASASASASAELKRKLGTVACDPTQPVGTVGTWLQKRYGLQSSCIVCLSTGDNPATLQCIAPRHGEAVVSLGTSDTAFVPSRTYAPSVEHHTFAHPASLAHAGTNYSLATPPYFLMLVFKNGSLAREWVRDTYCDADWSSFDKSLCRTDACDATGFYWLRPEIIPYDARGVHRFVRDNGDDWTRVESFDDPLANAAAIVMSQCMAIRVRIGQILGDTPLERVYVVGGAAQNRAICSMLADVLGCQVVRPLVSGHDASGERIEYNFTSVGAACRARWVYECSARKKRGESLVSYEETIALARGDTCAYEVAATPRNSSTYAAFESAWRTLEQRALNESV</sequence>
<evidence type="ECO:0000313" key="9">
    <source>
        <dbReference type="Proteomes" id="UP001219933"/>
    </source>
</evidence>
<evidence type="ECO:0000313" key="8">
    <source>
        <dbReference type="EMBL" id="WFD34899.1"/>
    </source>
</evidence>
<evidence type="ECO:0000256" key="1">
    <source>
        <dbReference type="ARBA" id="ARBA00009156"/>
    </source>
</evidence>
<keyword evidence="3 6" id="KW-0808">Transferase</keyword>
<proteinExistence type="inferred from homology"/>
<keyword evidence="6" id="KW-0067">ATP-binding</keyword>
<dbReference type="CDD" id="cd07776">
    <property type="entry name" value="ASKHA_NBD_FGGY_SpXK-like"/>
    <property type="match status" value="1"/>
</dbReference>
<comment type="function">
    <text evidence="6">Highly specific D-xylulose kinase which participates in the catabolism of xylose. Xylose is a major component of hemicelluloses such as xylan. Most fungi utilize D-xylose via three enzymatic reactions, xylose reductase (XR), xylitol dehydrogenase (XDH), and xylulokinase, to form xylulose 5-phosphate, which enters pentose phosphate pathway.</text>
</comment>
<accession>A0AAF0ETL2</accession>
<protein>
    <recommendedName>
        <fullName evidence="6">Xylulose kinase</fullName>
        <ecNumber evidence="6">2.7.1.17</ecNumber>
    </recommendedName>
</protein>
<evidence type="ECO:0000256" key="3">
    <source>
        <dbReference type="ARBA" id="ARBA00022679"/>
    </source>
</evidence>
<dbReference type="EC" id="2.7.1.17" evidence="6"/>
<dbReference type="InterPro" id="IPR018485">
    <property type="entry name" value="FGGY_C"/>
</dbReference>
<keyword evidence="6" id="KW-0547">Nucleotide-binding</keyword>
<keyword evidence="6" id="KW-0119">Carbohydrate metabolism</keyword>
<dbReference type="EMBL" id="CP119878">
    <property type="protein sequence ID" value="WFD34899.1"/>
    <property type="molecule type" value="Genomic_DNA"/>
</dbReference>
<dbReference type="GO" id="GO:0005829">
    <property type="term" value="C:cytosol"/>
    <property type="evidence" value="ECO:0007669"/>
    <property type="project" value="TreeGrafter"/>
</dbReference>
<comment type="similarity">
    <text evidence="1 6">Belongs to the FGGY kinase family.</text>
</comment>
<organism evidence="8 9">
    <name type="scientific">Malassezia cuniculi</name>
    <dbReference type="NCBI Taxonomy" id="948313"/>
    <lineage>
        <taxon>Eukaryota</taxon>
        <taxon>Fungi</taxon>
        <taxon>Dikarya</taxon>
        <taxon>Basidiomycota</taxon>
        <taxon>Ustilaginomycotina</taxon>
        <taxon>Malasseziomycetes</taxon>
        <taxon>Malasseziales</taxon>
        <taxon>Malasseziaceae</taxon>
        <taxon>Malassezia</taxon>
    </lineage>
</organism>
<evidence type="ECO:0000259" key="7">
    <source>
        <dbReference type="Pfam" id="PF02782"/>
    </source>
</evidence>
<dbReference type="PANTHER" id="PTHR10196:SF57">
    <property type="entry name" value="XYLULOSE KINASE"/>
    <property type="match status" value="1"/>
</dbReference>
<dbReference type="InterPro" id="IPR043129">
    <property type="entry name" value="ATPase_NBD"/>
</dbReference>
<dbReference type="Pfam" id="PF02782">
    <property type="entry name" value="FGGY_C"/>
    <property type="match status" value="1"/>
</dbReference>
<dbReference type="SUPFAM" id="SSF53067">
    <property type="entry name" value="Actin-like ATPase domain"/>
    <property type="match status" value="2"/>
</dbReference>
<dbReference type="AlphaFoldDB" id="A0AAF0ETL2"/>
<keyword evidence="9" id="KW-1185">Reference proteome</keyword>
<dbReference type="GO" id="GO:0005524">
    <property type="term" value="F:ATP binding"/>
    <property type="evidence" value="ECO:0007669"/>
    <property type="project" value="UniProtKB-UniRule"/>
</dbReference>
<dbReference type="GO" id="GO:0004856">
    <property type="term" value="F:D-xylulokinase activity"/>
    <property type="evidence" value="ECO:0007669"/>
    <property type="project" value="UniProtKB-UniRule"/>
</dbReference>
<name>A0AAF0ETL2_9BASI</name>
<dbReference type="Gene3D" id="3.30.420.40">
    <property type="match status" value="2"/>
</dbReference>
<dbReference type="PANTHER" id="PTHR10196">
    <property type="entry name" value="SUGAR KINASE"/>
    <property type="match status" value="1"/>
</dbReference>
<evidence type="ECO:0000256" key="6">
    <source>
        <dbReference type="RuleBase" id="RU367058"/>
    </source>
</evidence>
<dbReference type="Proteomes" id="UP001219933">
    <property type="component" value="Chromosome 2"/>
</dbReference>
<gene>
    <name evidence="8" type="ORF">MCUN1_001744</name>
</gene>
<evidence type="ECO:0000256" key="5">
    <source>
        <dbReference type="ARBA" id="ARBA00048885"/>
    </source>
</evidence>
<comment type="catalytic activity">
    <reaction evidence="5 6">
        <text>D-xylulose + ATP = D-xylulose 5-phosphate + ADP + H(+)</text>
        <dbReference type="Rhea" id="RHEA:10964"/>
        <dbReference type="ChEBI" id="CHEBI:15378"/>
        <dbReference type="ChEBI" id="CHEBI:17140"/>
        <dbReference type="ChEBI" id="CHEBI:30616"/>
        <dbReference type="ChEBI" id="CHEBI:57737"/>
        <dbReference type="ChEBI" id="CHEBI:456216"/>
        <dbReference type="EC" id="2.7.1.17"/>
    </reaction>
</comment>
<dbReference type="GO" id="GO:0042732">
    <property type="term" value="P:D-xylose metabolic process"/>
    <property type="evidence" value="ECO:0007669"/>
    <property type="project" value="UniProtKB-UniRule"/>
</dbReference>